<dbReference type="Gene3D" id="3.60.21.10">
    <property type="match status" value="1"/>
</dbReference>
<dbReference type="Proteomes" id="UP000547973">
    <property type="component" value="Unassembled WGS sequence"/>
</dbReference>
<dbReference type="EMBL" id="JACBZO010000001">
    <property type="protein sequence ID" value="NYI40144.1"/>
    <property type="molecule type" value="Genomic_DNA"/>
</dbReference>
<comment type="caution">
    <text evidence="2">The sequence shown here is derived from an EMBL/GenBank/DDBJ whole genome shotgun (WGS) entry which is preliminary data.</text>
</comment>
<name>A0A7Y9Z7F1_9MICO</name>
<dbReference type="RefSeq" id="WP_062074865.1">
    <property type="nucleotide sequence ID" value="NZ_BBRC01000004.1"/>
</dbReference>
<sequence length="269" mass="29892">MMPLLVGDTHGSSRWIARAIDTAGWSGNSAIIHVGDLGIWPGGRSTQTWETAEERLAESNVTMYVAPGNHEDYDQIEALTPRDDGWLPFREHILLAPRGHRTEWWGRSILWLGGAGSVDRTWRVRSDAIDNRKYEACGSSKRVKSWWPQEALTDEDVERAIAGGHADVMICHDAPIGVQAIDDRLAGNPHACKAVDIAYAEESRRRLTQVVAAVQPEILIHGHFHFRVEDTFKVPFVEHETRVYGLGADGSEDALGILDLEEMSVEIGP</sequence>
<reference evidence="2 3" key="1">
    <citation type="submission" date="2020-07" db="EMBL/GenBank/DDBJ databases">
        <title>Sequencing the genomes of 1000 actinobacteria strains.</title>
        <authorList>
            <person name="Klenk H.-P."/>
        </authorList>
    </citation>
    <scope>NUCLEOTIDE SEQUENCE [LARGE SCALE GENOMIC DNA]</scope>
    <source>
        <strain evidence="2 3">DSM 19970</strain>
    </source>
</reference>
<protein>
    <recommendedName>
        <fullName evidence="1">Calcineurin-like phosphoesterase domain-containing protein</fullName>
    </recommendedName>
</protein>
<dbReference type="InterPro" id="IPR029052">
    <property type="entry name" value="Metallo-depent_PP-like"/>
</dbReference>
<evidence type="ECO:0000259" key="1">
    <source>
        <dbReference type="Pfam" id="PF00149"/>
    </source>
</evidence>
<evidence type="ECO:0000313" key="3">
    <source>
        <dbReference type="Proteomes" id="UP000547973"/>
    </source>
</evidence>
<keyword evidence="3" id="KW-1185">Reference proteome</keyword>
<dbReference type="SUPFAM" id="SSF56300">
    <property type="entry name" value="Metallo-dependent phosphatases"/>
    <property type="match status" value="1"/>
</dbReference>
<dbReference type="InterPro" id="IPR004843">
    <property type="entry name" value="Calcineurin-like_PHP"/>
</dbReference>
<dbReference type="AlphaFoldDB" id="A0A7Y9Z7F1"/>
<feature type="domain" description="Calcineurin-like phosphoesterase" evidence="1">
    <location>
        <begin position="4"/>
        <end position="225"/>
    </location>
</feature>
<dbReference type="OrthoDB" id="5380150at2"/>
<dbReference type="GO" id="GO:0016787">
    <property type="term" value="F:hydrolase activity"/>
    <property type="evidence" value="ECO:0007669"/>
    <property type="project" value="InterPro"/>
</dbReference>
<evidence type="ECO:0000313" key="2">
    <source>
        <dbReference type="EMBL" id="NYI40144.1"/>
    </source>
</evidence>
<proteinExistence type="predicted"/>
<organism evidence="2 3">
    <name type="scientific">Demequina lutea</name>
    <dbReference type="NCBI Taxonomy" id="431489"/>
    <lineage>
        <taxon>Bacteria</taxon>
        <taxon>Bacillati</taxon>
        <taxon>Actinomycetota</taxon>
        <taxon>Actinomycetes</taxon>
        <taxon>Micrococcales</taxon>
        <taxon>Demequinaceae</taxon>
        <taxon>Demequina</taxon>
    </lineage>
</organism>
<gene>
    <name evidence="2" type="ORF">BKA03_000263</name>
</gene>
<dbReference type="Pfam" id="PF00149">
    <property type="entry name" value="Metallophos"/>
    <property type="match status" value="1"/>
</dbReference>
<accession>A0A7Y9Z7F1</accession>